<keyword evidence="13" id="KW-1185">Reference proteome</keyword>
<comment type="similarity">
    <text evidence="2 10">Belongs to the binding-protein-dependent transport system permease family. CysTW subfamily.</text>
</comment>
<dbReference type="PROSITE" id="PS50928">
    <property type="entry name" value="ABC_TM1"/>
    <property type="match status" value="1"/>
</dbReference>
<evidence type="ECO:0000256" key="9">
    <source>
        <dbReference type="RuleBase" id="RU363032"/>
    </source>
</evidence>
<keyword evidence="8 9" id="KW-0472">Membrane</keyword>
<dbReference type="Pfam" id="PF00528">
    <property type="entry name" value="BPD_transp_1"/>
    <property type="match status" value="1"/>
</dbReference>
<comment type="caution">
    <text evidence="12">The sequence shown here is derived from an EMBL/GenBank/DDBJ whole genome shotgun (WGS) entry which is preliminary data.</text>
</comment>
<dbReference type="Gene3D" id="1.10.3720.10">
    <property type="entry name" value="MetI-like"/>
    <property type="match status" value="1"/>
</dbReference>
<dbReference type="PANTHER" id="PTHR30425">
    <property type="entry name" value="PHOSPHATE TRANSPORT SYSTEM PERMEASE PROTEIN PST"/>
    <property type="match status" value="1"/>
</dbReference>
<dbReference type="NCBIfam" id="TIGR02138">
    <property type="entry name" value="phosphate_pstC"/>
    <property type="match status" value="1"/>
</dbReference>
<proteinExistence type="inferred from homology"/>
<evidence type="ECO:0000256" key="2">
    <source>
        <dbReference type="ARBA" id="ARBA00007069"/>
    </source>
</evidence>
<name>A0ABW3HF58_9GAMM</name>
<evidence type="ECO:0000256" key="10">
    <source>
        <dbReference type="RuleBase" id="RU363054"/>
    </source>
</evidence>
<evidence type="ECO:0000256" key="6">
    <source>
        <dbReference type="ARBA" id="ARBA00022692"/>
    </source>
</evidence>
<dbReference type="InterPro" id="IPR035906">
    <property type="entry name" value="MetI-like_sf"/>
</dbReference>
<evidence type="ECO:0000256" key="7">
    <source>
        <dbReference type="ARBA" id="ARBA00022989"/>
    </source>
</evidence>
<comment type="caution">
    <text evidence="10">Lacks conserved residue(s) required for the propagation of feature annotation.</text>
</comment>
<dbReference type="RefSeq" id="WP_340674530.1">
    <property type="nucleotide sequence ID" value="NZ_JBHTIT010000001.1"/>
</dbReference>
<reference evidence="13" key="1">
    <citation type="journal article" date="2019" name="Int. J. Syst. Evol. Microbiol.">
        <title>The Global Catalogue of Microorganisms (GCM) 10K type strain sequencing project: providing services to taxonomists for standard genome sequencing and annotation.</title>
        <authorList>
            <consortium name="The Broad Institute Genomics Platform"/>
            <consortium name="The Broad Institute Genome Sequencing Center for Infectious Disease"/>
            <person name="Wu L."/>
            <person name="Ma J."/>
        </authorList>
    </citation>
    <scope>NUCLEOTIDE SEQUENCE [LARGE SCALE GENOMIC DNA]</scope>
    <source>
        <strain evidence="13">CCUG 63419</strain>
    </source>
</reference>
<comment type="function">
    <text evidence="10">Part of the binding-protein-dependent transport system for phosphate; probably responsible for the translocation of the substrate across the membrane.</text>
</comment>
<feature type="transmembrane region" description="Helical" evidence="9">
    <location>
        <begin position="254"/>
        <end position="274"/>
    </location>
</feature>
<feature type="transmembrane region" description="Helical" evidence="9">
    <location>
        <begin position="138"/>
        <end position="158"/>
    </location>
</feature>
<keyword evidence="10" id="KW-0997">Cell inner membrane</keyword>
<accession>A0ABW3HF58</accession>
<dbReference type="InterPro" id="IPR011864">
    <property type="entry name" value="Phosphate_PstC"/>
</dbReference>
<keyword evidence="4" id="KW-1003">Cell membrane</keyword>
<keyword evidence="5 10" id="KW-0592">Phosphate transport</keyword>
<dbReference type="CDD" id="cd06261">
    <property type="entry name" value="TM_PBP2"/>
    <property type="match status" value="1"/>
</dbReference>
<dbReference type="Proteomes" id="UP001597044">
    <property type="component" value="Unassembled WGS sequence"/>
</dbReference>
<evidence type="ECO:0000256" key="8">
    <source>
        <dbReference type="ARBA" id="ARBA00023136"/>
    </source>
</evidence>
<feature type="domain" description="ABC transmembrane type-1" evidence="11">
    <location>
        <begin position="67"/>
        <end position="274"/>
    </location>
</feature>
<comment type="subcellular location">
    <subcellularLocation>
        <location evidence="10">Cell inner membrane</location>
        <topology evidence="10">Multi-pass membrane protein</topology>
    </subcellularLocation>
    <subcellularLocation>
        <location evidence="1 9">Cell membrane</location>
        <topology evidence="1 9">Multi-pass membrane protein</topology>
    </subcellularLocation>
</comment>
<keyword evidence="6 9" id="KW-0812">Transmembrane</keyword>
<evidence type="ECO:0000259" key="11">
    <source>
        <dbReference type="PROSITE" id="PS50928"/>
    </source>
</evidence>
<evidence type="ECO:0000256" key="5">
    <source>
        <dbReference type="ARBA" id="ARBA00022592"/>
    </source>
</evidence>
<keyword evidence="7 9" id="KW-1133">Transmembrane helix</keyword>
<feature type="transmembrane region" description="Helical" evidence="9">
    <location>
        <begin position="107"/>
        <end position="132"/>
    </location>
</feature>
<feature type="transmembrane region" description="Helical" evidence="9">
    <location>
        <begin position="63"/>
        <end position="95"/>
    </location>
</feature>
<dbReference type="PANTHER" id="PTHR30425:SF1">
    <property type="entry name" value="PHOSPHATE TRANSPORT SYSTEM PERMEASE PROTEIN PSTC"/>
    <property type="match status" value="1"/>
</dbReference>
<evidence type="ECO:0000313" key="12">
    <source>
        <dbReference type="EMBL" id="MFD0949887.1"/>
    </source>
</evidence>
<gene>
    <name evidence="12" type="primary">pstC</name>
    <name evidence="12" type="ORF">ACFQ0F_05715</name>
</gene>
<evidence type="ECO:0000256" key="1">
    <source>
        <dbReference type="ARBA" id="ARBA00004651"/>
    </source>
</evidence>
<organism evidence="12 13">
    <name type="scientific">Paraperlucidibaca wandonensis</name>
    <dbReference type="NCBI Taxonomy" id="1268273"/>
    <lineage>
        <taxon>Bacteria</taxon>
        <taxon>Pseudomonadati</taxon>
        <taxon>Pseudomonadota</taxon>
        <taxon>Gammaproteobacteria</taxon>
        <taxon>Moraxellales</taxon>
        <taxon>Moraxellaceae</taxon>
        <taxon>Paraperlucidibaca</taxon>
    </lineage>
</organism>
<sequence length="286" mass="30090">MFPWRADAALAFSTRLLALWSAALVIFIAAFLLREAWPVLVNGHWQAFFTSDGWYPSSGQFNLWPMLVATLAASLGAMLLALPLGIASAVFLCFHAPTPIANGYRRLIVLLAGIPSVVFGLWGLTVMVPLIAQIAPPGASLLAAILILALMILPTVALTSEAAIAAVPVHYAHGAFALGLSRASSEWRVVVPAARAGIASGALLAMGRALGETMAVLMVAGNVVQIPGSVFDSVRVLTANMALEMAYATGNHRASLFVTGVVLMALVAVLAWWAHRHSARGVTYAQ</sequence>
<keyword evidence="3 9" id="KW-0813">Transport</keyword>
<evidence type="ECO:0000256" key="3">
    <source>
        <dbReference type="ARBA" id="ARBA00022448"/>
    </source>
</evidence>
<protein>
    <recommendedName>
        <fullName evidence="10">Phosphate transport system permease protein</fullName>
    </recommendedName>
</protein>
<evidence type="ECO:0000256" key="4">
    <source>
        <dbReference type="ARBA" id="ARBA00022475"/>
    </source>
</evidence>
<feature type="transmembrane region" description="Helical" evidence="9">
    <location>
        <begin position="12"/>
        <end position="33"/>
    </location>
</feature>
<dbReference type="EMBL" id="JBHTIT010000001">
    <property type="protein sequence ID" value="MFD0949887.1"/>
    <property type="molecule type" value="Genomic_DNA"/>
</dbReference>
<dbReference type="SUPFAM" id="SSF161098">
    <property type="entry name" value="MetI-like"/>
    <property type="match status" value="1"/>
</dbReference>
<evidence type="ECO:0000313" key="13">
    <source>
        <dbReference type="Proteomes" id="UP001597044"/>
    </source>
</evidence>
<dbReference type="InterPro" id="IPR000515">
    <property type="entry name" value="MetI-like"/>
</dbReference>
<dbReference type="InterPro" id="IPR051124">
    <property type="entry name" value="Phosphate_Transport_Permease"/>
</dbReference>